<dbReference type="Pfam" id="PF13404">
    <property type="entry name" value="HTH_AsnC-type"/>
    <property type="match status" value="2"/>
</dbReference>
<evidence type="ECO:0000313" key="6">
    <source>
        <dbReference type="EMBL" id="BBZ27761.1"/>
    </source>
</evidence>
<dbReference type="Gene3D" id="1.10.10.10">
    <property type="entry name" value="Winged helix-like DNA-binding domain superfamily/Winged helix DNA-binding domain"/>
    <property type="match status" value="2"/>
</dbReference>
<feature type="domain" description="HTH asnC-type" evidence="5">
    <location>
        <begin position="185"/>
        <end position="222"/>
    </location>
</feature>
<sequence length="339" mass="37442">MLIVMFDALDGTILHALQLWPRVPFRVIADTVGAPEQTVARRYHRLRRDGVLRVVGVVDPQLHGDARWLVRVHAKPDDLARLAEALVRRDDVTHANILSGWSELVCVVRAPLGEGSDGLLRRLPRTTSVLDMEIDLVLHTFEESGTAPWTAYGHTLDAEQVDRLLQRLAAETPPAVRPTAPSAEDQPLLDALAMDGRAPHARLAELTGWSTARVTRRLSALQAAGTLTYDVDVLPERLGFHVNAIIWVTTAPRHLNDVGRELARHAEIASVSAKTGRNHLMAVAICRDVEHLYRYLADELGAVEHLQSYDTSVRTQRLKQSASLVSHGRLVAAVSPAQR</sequence>
<dbReference type="GO" id="GO:0043565">
    <property type="term" value="F:sequence-specific DNA binding"/>
    <property type="evidence" value="ECO:0007669"/>
    <property type="project" value="InterPro"/>
</dbReference>
<keyword evidence="7" id="KW-1185">Reference proteome</keyword>
<reference evidence="6 7" key="1">
    <citation type="journal article" date="2019" name="Emerg. Microbes Infect.">
        <title>Comprehensive subspecies identification of 175 nontuberculous mycobacteria species based on 7547 genomic profiles.</title>
        <authorList>
            <person name="Matsumoto Y."/>
            <person name="Kinjo T."/>
            <person name="Motooka D."/>
            <person name="Nabeya D."/>
            <person name="Jung N."/>
            <person name="Uechi K."/>
            <person name="Horii T."/>
            <person name="Iida T."/>
            <person name="Fujita J."/>
            <person name="Nakamura S."/>
        </authorList>
    </citation>
    <scope>NUCLEOTIDE SEQUENCE [LARGE SCALE GENOMIC DNA]</scope>
    <source>
        <strain evidence="6 7">JCM 13574</strain>
    </source>
</reference>
<evidence type="ECO:0000259" key="4">
    <source>
        <dbReference type="Pfam" id="PF01037"/>
    </source>
</evidence>
<dbReference type="SMART" id="SM00344">
    <property type="entry name" value="HTH_ASNC"/>
    <property type="match status" value="2"/>
</dbReference>
<dbReference type="SUPFAM" id="SSF54909">
    <property type="entry name" value="Dimeric alpha+beta barrel"/>
    <property type="match status" value="1"/>
</dbReference>
<accession>A0A7I7XF01</accession>
<dbReference type="Pfam" id="PF01037">
    <property type="entry name" value="AsnC_trans_reg"/>
    <property type="match status" value="1"/>
</dbReference>
<dbReference type="InterPro" id="IPR036390">
    <property type="entry name" value="WH_DNA-bd_sf"/>
</dbReference>
<feature type="domain" description="HTH asnC-type" evidence="5">
    <location>
        <begin position="7"/>
        <end position="47"/>
    </location>
</feature>
<evidence type="ECO:0000256" key="2">
    <source>
        <dbReference type="ARBA" id="ARBA00023125"/>
    </source>
</evidence>
<dbReference type="PANTHER" id="PTHR30154">
    <property type="entry name" value="LEUCINE-RESPONSIVE REGULATORY PROTEIN"/>
    <property type="match status" value="1"/>
</dbReference>
<name>A0A7I7XF01_9MYCO</name>
<gene>
    <name evidence="6" type="primary">asnC_2</name>
    <name evidence="6" type="ORF">MMAD_20560</name>
</gene>
<dbReference type="InterPro" id="IPR019887">
    <property type="entry name" value="Tscrpt_reg_AsnC/Lrp_C"/>
</dbReference>
<keyword evidence="2" id="KW-0238">DNA-binding</keyword>
<feature type="domain" description="Transcription regulator AsnC/Lrp ligand binding" evidence="4">
    <location>
        <begin position="246"/>
        <end position="313"/>
    </location>
</feature>
<dbReference type="Gene3D" id="3.30.70.920">
    <property type="match status" value="1"/>
</dbReference>
<dbReference type="Proteomes" id="UP000466517">
    <property type="component" value="Chromosome"/>
</dbReference>
<dbReference type="InterPro" id="IPR019888">
    <property type="entry name" value="Tscrpt_reg_AsnC-like"/>
</dbReference>
<dbReference type="EMBL" id="AP022610">
    <property type="protein sequence ID" value="BBZ27761.1"/>
    <property type="molecule type" value="Genomic_DNA"/>
</dbReference>
<keyword evidence="1" id="KW-0805">Transcription regulation</keyword>
<protein>
    <submittedName>
        <fullName evidence="6">AsnC family transcriptional regulator</fullName>
    </submittedName>
</protein>
<dbReference type="PANTHER" id="PTHR30154:SF34">
    <property type="entry name" value="TRANSCRIPTIONAL REGULATOR AZLB"/>
    <property type="match status" value="1"/>
</dbReference>
<dbReference type="KEGG" id="mmag:MMAD_20560"/>
<dbReference type="AlphaFoldDB" id="A0A7I7XF01"/>
<evidence type="ECO:0000313" key="7">
    <source>
        <dbReference type="Proteomes" id="UP000466517"/>
    </source>
</evidence>
<keyword evidence="3" id="KW-0804">Transcription</keyword>
<dbReference type="GO" id="GO:0005829">
    <property type="term" value="C:cytosol"/>
    <property type="evidence" value="ECO:0007669"/>
    <property type="project" value="TreeGrafter"/>
</dbReference>
<evidence type="ECO:0000256" key="3">
    <source>
        <dbReference type="ARBA" id="ARBA00023163"/>
    </source>
</evidence>
<evidence type="ECO:0000256" key="1">
    <source>
        <dbReference type="ARBA" id="ARBA00023015"/>
    </source>
</evidence>
<dbReference type="GO" id="GO:0043200">
    <property type="term" value="P:response to amino acid"/>
    <property type="evidence" value="ECO:0007669"/>
    <property type="project" value="TreeGrafter"/>
</dbReference>
<proteinExistence type="predicted"/>
<dbReference type="SUPFAM" id="SSF46785">
    <property type="entry name" value="Winged helix' DNA-binding domain"/>
    <property type="match status" value="2"/>
</dbReference>
<dbReference type="InterPro" id="IPR036388">
    <property type="entry name" value="WH-like_DNA-bd_sf"/>
</dbReference>
<dbReference type="InterPro" id="IPR011008">
    <property type="entry name" value="Dimeric_a/b-barrel"/>
</dbReference>
<dbReference type="InterPro" id="IPR000485">
    <property type="entry name" value="AsnC-type_HTH_dom"/>
</dbReference>
<evidence type="ECO:0000259" key="5">
    <source>
        <dbReference type="Pfam" id="PF13404"/>
    </source>
</evidence>
<organism evidence="6 7">
    <name type="scientific">Mycolicibacterium madagascariense</name>
    <dbReference type="NCBI Taxonomy" id="212765"/>
    <lineage>
        <taxon>Bacteria</taxon>
        <taxon>Bacillati</taxon>
        <taxon>Actinomycetota</taxon>
        <taxon>Actinomycetes</taxon>
        <taxon>Mycobacteriales</taxon>
        <taxon>Mycobacteriaceae</taxon>
        <taxon>Mycolicibacterium</taxon>
    </lineage>
</organism>